<evidence type="ECO:0000259" key="2">
    <source>
        <dbReference type="Pfam" id="PF21946"/>
    </source>
</evidence>
<organism evidence="3 4">
    <name type="scientific">Mycobacteroides salmoniphilum</name>
    <dbReference type="NCBI Taxonomy" id="404941"/>
    <lineage>
        <taxon>Bacteria</taxon>
        <taxon>Bacillati</taxon>
        <taxon>Actinomycetota</taxon>
        <taxon>Actinomycetes</taxon>
        <taxon>Mycobacteriales</taxon>
        <taxon>Mycobacteriaceae</taxon>
        <taxon>Mycobacteroides</taxon>
    </lineage>
</organism>
<name>A0A4R8S690_9MYCO</name>
<keyword evidence="1" id="KW-0812">Transmembrane</keyword>
<dbReference type="Pfam" id="PF21946">
    <property type="entry name" value="LppM"/>
    <property type="match status" value="1"/>
</dbReference>
<feature type="transmembrane region" description="Helical" evidence="1">
    <location>
        <begin position="201"/>
        <end position="222"/>
    </location>
</feature>
<reference evidence="3 4" key="1">
    <citation type="journal article" date="2019" name="Sci. Rep.">
        <title>Extended insight into the Mycobacterium chelonae-abscessus complex through whole genome sequencing of Mycobacterium salmoniphilum outbreak and Mycobacterium salmoniphilum-like strains.</title>
        <authorList>
            <person name="Behra P.R.K."/>
            <person name="Das S."/>
            <person name="Pettersson B.M.F."/>
            <person name="Shirreff L."/>
            <person name="DuCote T."/>
            <person name="Jacobsson K.G."/>
            <person name="Ennis D.G."/>
            <person name="Kirsebom L.A."/>
        </authorList>
    </citation>
    <scope>NUCLEOTIDE SEQUENCE [LARGE SCALE GENOMIC DNA]</scope>
    <source>
        <strain evidence="3 4">DE 4585</strain>
    </source>
</reference>
<feature type="domain" description="LppM" evidence="2">
    <location>
        <begin position="38"/>
        <end position="190"/>
    </location>
</feature>
<gene>
    <name evidence="3" type="ORF">DE4585_03530</name>
</gene>
<comment type="caution">
    <text evidence="3">The sequence shown here is derived from an EMBL/GenBank/DDBJ whole genome shotgun (WGS) entry which is preliminary data.</text>
</comment>
<dbReference type="AlphaFoldDB" id="A0A4R8S690"/>
<dbReference type="InterPro" id="IPR053807">
    <property type="entry name" value="LppM"/>
</dbReference>
<sequence length="237" mass="25257" precursor="true">MTSPMPFARAAHRSPGRVTRIAAVLLLTTLPLLSGCVRVKASMTVTTDDHVSGQLIAVAKPQGKDDKGPQLDRNMSFAQKVQVGEYEENGMVGSRAIFNDLTFSEVPQLAGMNKNAAGFDLTLRRNGEVVVLEGRADLTALEDNSNADVSLAISFPGDIESTNGEMLGSEAVQWKLNPGVVSTFSATARYSDPSTRSFNGAAIFVTIAALLVGALVASLAWLDRDQSPRFTPGQFPE</sequence>
<dbReference type="Proteomes" id="UP000295117">
    <property type="component" value="Unassembled WGS sequence"/>
</dbReference>
<dbReference type="EMBL" id="PECH01000008">
    <property type="protein sequence ID" value="TDZ79782.1"/>
    <property type="molecule type" value="Genomic_DNA"/>
</dbReference>
<keyword evidence="1" id="KW-0472">Membrane</keyword>
<accession>A0A4R8S690</accession>
<proteinExistence type="predicted"/>
<evidence type="ECO:0000313" key="4">
    <source>
        <dbReference type="Proteomes" id="UP000295117"/>
    </source>
</evidence>
<evidence type="ECO:0000313" key="3">
    <source>
        <dbReference type="EMBL" id="TDZ79782.1"/>
    </source>
</evidence>
<evidence type="ECO:0000256" key="1">
    <source>
        <dbReference type="SAM" id="Phobius"/>
    </source>
</evidence>
<keyword evidence="1" id="KW-1133">Transmembrane helix</keyword>
<protein>
    <recommendedName>
        <fullName evidence="2">LppM domain-containing protein</fullName>
    </recommendedName>
</protein>